<dbReference type="InterPro" id="IPR035513">
    <property type="entry name" value="Invertase/methylesterase_inhib"/>
</dbReference>
<keyword evidence="1" id="KW-0732">Signal</keyword>
<dbReference type="NCBIfam" id="TIGR01614">
    <property type="entry name" value="PME_inhib"/>
    <property type="match status" value="1"/>
</dbReference>
<evidence type="ECO:0000256" key="1">
    <source>
        <dbReference type="SAM" id="SignalP"/>
    </source>
</evidence>
<feature type="signal peptide" evidence="1">
    <location>
        <begin position="1"/>
        <end position="25"/>
    </location>
</feature>
<organism evidence="3">
    <name type="scientific">Anthurium amnicola</name>
    <dbReference type="NCBI Taxonomy" id="1678845"/>
    <lineage>
        <taxon>Eukaryota</taxon>
        <taxon>Viridiplantae</taxon>
        <taxon>Streptophyta</taxon>
        <taxon>Embryophyta</taxon>
        <taxon>Tracheophyta</taxon>
        <taxon>Spermatophyta</taxon>
        <taxon>Magnoliopsida</taxon>
        <taxon>Liliopsida</taxon>
        <taxon>Araceae</taxon>
        <taxon>Pothoideae</taxon>
        <taxon>Potheae</taxon>
        <taxon>Anthurium</taxon>
    </lineage>
</organism>
<reference evidence="3" key="1">
    <citation type="submission" date="2015-07" db="EMBL/GenBank/DDBJ databases">
        <title>Transcriptome Assembly of Anthurium amnicola.</title>
        <authorList>
            <person name="Suzuki J."/>
        </authorList>
    </citation>
    <scope>NUCLEOTIDE SEQUENCE</scope>
</reference>
<feature type="chain" id="PRO_5008900659" evidence="1">
    <location>
        <begin position="26"/>
        <end position="228"/>
    </location>
</feature>
<name>A0A1D1Z1C5_9ARAE</name>
<feature type="non-terminal residue" evidence="3">
    <location>
        <position position="228"/>
    </location>
</feature>
<accession>A0A1D1Z1C5</accession>
<sequence length="228" mass="23285">MSPKLTPVFLLFLVVVVSFHASSSAALVESFAPDSESFSLPSPLISTIRSTLDEIQKVLSVLSTVPGPFLGGDPRVSSAIQDCVDLLSLSSDELEWTLSSASSAPATTQAAKLSVGTGQPRFDLRSWLSAAVGNQDTCAESFEGTDGIVKALVVGSLGTVTSLVYDVLTQIPDDVGGRGGKGGGGGGSRKLLDSTGFPVWMGTAERRLLQAPGSGVQANVVVAADGSG</sequence>
<proteinExistence type="predicted"/>
<dbReference type="SMART" id="SM00856">
    <property type="entry name" value="PMEI"/>
    <property type="match status" value="1"/>
</dbReference>
<feature type="domain" description="Pectinesterase inhibitor" evidence="2">
    <location>
        <begin position="23"/>
        <end position="170"/>
    </location>
</feature>
<dbReference type="PANTHER" id="PTHR31707">
    <property type="entry name" value="PECTINESTERASE"/>
    <property type="match status" value="1"/>
</dbReference>
<dbReference type="Pfam" id="PF04043">
    <property type="entry name" value="PMEI"/>
    <property type="match status" value="1"/>
</dbReference>
<dbReference type="Gene3D" id="1.20.140.40">
    <property type="entry name" value="Invertase/pectin methylesterase inhibitor family protein"/>
    <property type="match status" value="1"/>
</dbReference>
<dbReference type="SUPFAM" id="SSF101148">
    <property type="entry name" value="Plant invertase/pectin methylesterase inhibitor"/>
    <property type="match status" value="1"/>
</dbReference>
<protein>
    <submittedName>
        <fullName evidence="3">Pectinesterase/pectinesterase inhibitor PPE8B</fullName>
    </submittedName>
</protein>
<dbReference type="GO" id="GO:0004857">
    <property type="term" value="F:enzyme inhibitor activity"/>
    <property type="evidence" value="ECO:0007669"/>
    <property type="project" value="InterPro"/>
</dbReference>
<evidence type="ECO:0000259" key="2">
    <source>
        <dbReference type="SMART" id="SM00856"/>
    </source>
</evidence>
<evidence type="ECO:0000313" key="3">
    <source>
        <dbReference type="EMBL" id="JAT60697.1"/>
    </source>
</evidence>
<dbReference type="InterPro" id="IPR006501">
    <property type="entry name" value="Pectinesterase_inhib_dom"/>
</dbReference>
<dbReference type="AlphaFoldDB" id="A0A1D1Z1C5"/>
<dbReference type="EMBL" id="GDJX01007239">
    <property type="protein sequence ID" value="JAT60697.1"/>
    <property type="molecule type" value="Transcribed_RNA"/>
</dbReference>
<gene>
    <name evidence="3" type="primary">PME_1</name>
    <name evidence="3" type="ORF">g.33032</name>
</gene>